<dbReference type="Gene3D" id="3.30.70.100">
    <property type="match status" value="1"/>
</dbReference>
<proteinExistence type="predicted"/>
<organism evidence="2 3">
    <name type="scientific">Mycoplana ramosa</name>
    <name type="common">Mycoplana bullata</name>
    <dbReference type="NCBI Taxonomy" id="40837"/>
    <lineage>
        <taxon>Bacteria</taxon>
        <taxon>Pseudomonadati</taxon>
        <taxon>Pseudomonadota</taxon>
        <taxon>Alphaproteobacteria</taxon>
        <taxon>Hyphomicrobiales</taxon>
        <taxon>Rhizobiaceae</taxon>
        <taxon>Mycoplana</taxon>
    </lineage>
</organism>
<evidence type="ECO:0000313" key="2">
    <source>
        <dbReference type="EMBL" id="MFD1328838.1"/>
    </source>
</evidence>
<evidence type="ECO:0000259" key="1">
    <source>
        <dbReference type="PROSITE" id="PS50846"/>
    </source>
</evidence>
<gene>
    <name evidence="2" type="ORF">ACFQ33_13150</name>
</gene>
<evidence type="ECO:0000313" key="3">
    <source>
        <dbReference type="Proteomes" id="UP001597173"/>
    </source>
</evidence>
<protein>
    <submittedName>
        <fullName evidence="2">Heavy-metal-associated domain-containing protein</fullName>
    </submittedName>
</protein>
<comment type="caution">
    <text evidence="2">The sequence shown here is derived from an EMBL/GenBank/DDBJ whole genome shotgun (WGS) entry which is preliminary data.</text>
</comment>
<dbReference type="Pfam" id="PF00403">
    <property type="entry name" value="HMA"/>
    <property type="match status" value="1"/>
</dbReference>
<dbReference type="PROSITE" id="PS50846">
    <property type="entry name" value="HMA_2"/>
    <property type="match status" value="1"/>
</dbReference>
<dbReference type="CDD" id="cd00371">
    <property type="entry name" value="HMA"/>
    <property type="match status" value="1"/>
</dbReference>
<dbReference type="SUPFAM" id="SSF55008">
    <property type="entry name" value="HMA, heavy metal-associated domain"/>
    <property type="match status" value="1"/>
</dbReference>
<accession>A0ABW3YY49</accession>
<keyword evidence="3" id="KW-1185">Reference proteome</keyword>
<dbReference type="InterPro" id="IPR036163">
    <property type="entry name" value="HMA_dom_sf"/>
</dbReference>
<dbReference type="InterPro" id="IPR006121">
    <property type="entry name" value="HMA_dom"/>
</dbReference>
<feature type="domain" description="HMA" evidence="1">
    <location>
        <begin position="1"/>
        <end position="62"/>
    </location>
</feature>
<dbReference type="Proteomes" id="UP001597173">
    <property type="component" value="Unassembled WGS sequence"/>
</dbReference>
<name>A0ABW3YY49_MYCRA</name>
<reference evidence="3" key="1">
    <citation type="journal article" date="2019" name="Int. J. Syst. Evol. Microbiol.">
        <title>The Global Catalogue of Microorganisms (GCM) 10K type strain sequencing project: providing services to taxonomists for standard genome sequencing and annotation.</title>
        <authorList>
            <consortium name="The Broad Institute Genomics Platform"/>
            <consortium name="The Broad Institute Genome Sequencing Center for Infectious Disease"/>
            <person name="Wu L."/>
            <person name="Ma J."/>
        </authorList>
    </citation>
    <scope>NUCLEOTIDE SEQUENCE [LARGE SCALE GENOMIC DNA]</scope>
    <source>
        <strain evidence="3">CCUG 55609</strain>
    </source>
</reference>
<dbReference type="RefSeq" id="WP_374839490.1">
    <property type="nucleotide sequence ID" value="NZ_JBHEEW010000009.1"/>
</dbReference>
<sequence length="64" mass="6736">MKFHVEDMTCGGCAKAVTSAILSLDAKAKVTADPITRKVEVETAASRVEIEEVLIEAGYPAKAA</sequence>
<dbReference type="EMBL" id="JBHTNF010000007">
    <property type="protein sequence ID" value="MFD1328838.1"/>
    <property type="molecule type" value="Genomic_DNA"/>
</dbReference>